<name>A0AA97M0Y0_9ACTN</name>
<proteinExistence type="predicted"/>
<dbReference type="Proteomes" id="UP000265719">
    <property type="component" value="Chromosome"/>
</dbReference>
<dbReference type="Gene3D" id="3.40.50.300">
    <property type="entry name" value="P-loop containing nucleotide triphosphate hydrolases"/>
    <property type="match status" value="1"/>
</dbReference>
<dbReference type="EMBL" id="CP063196">
    <property type="protein sequence ID" value="UOE21478.1"/>
    <property type="molecule type" value="Genomic_DNA"/>
</dbReference>
<evidence type="ECO:0000313" key="2">
    <source>
        <dbReference type="Proteomes" id="UP000265719"/>
    </source>
</evidence>
<keyword evidence="2" id="KW-1185">Reference proteome</keyword>
<protein>
    <submittedName>
        <fullName evidence="1">ParA family protein</fullName>
    </submittedName>
</protein>
<sequence>MMLLCLTSAKGSPGVTTTALALTLTWPRPVLLVEADPAGGDLRSGFLQGADTAHRNLLEVAHTVRHGLDAADIAARCLALDPPERTRLVLPGLPGPFHGAGLRALWPRFLDALAHLKVRDPVWPAPVDVVVDCGRMDHPHMPWRLVEAADVVAVVVRTTLRSVLAAQPHVEHLRATLGQVTGRPAALVAAAITEGSYSVGELRAVGVDVAATLPHDPVAARVLSERAGRRGLSARSQFLRGARTAAAALRERAARTGHATGPAPGGVAAGEVARVHGL</sequence>
<accession>A0AA97M0Y0</accession>
<organism evidence="1 2">
    <name type="scientific">Thermobifida halotolerans</name>
    <dbReference type="NCBI Taxonomy" id="483545"/>
    <lineage>
        <taxon>Bacteria</taxon>
        <taxon>Bacillati</taxon>
        <taxon>Actinomycetota</taxon>
        <taxon>Actinomycetes</taxon>
        <taxon>Streptosporangiales</taxon>
        <taxon>Nocardiopsidaceae</taxon>
        <taxon>Thermobifida</taxon>
    </lineage>
</organism>
<dbReference type="InterPro" id="IPR027417">
    <property type="entry name" value="P-loop_NTPase"/>
</dbReference>
<reference evidence="1" key="1">
    <citation type="submission" date="2020-10" db="EMBL/GenBank/DDBJ databases">
        <title>De novo genome project of the cellulose decomposer Thermobifida halotolerans type strain.</title>
        <authorList>
            <person name="Nagy I."/>
            <person name="Horvath B."/>
            <person name="Kukolya J."/>
            <person name="Nagy I."/>
            <person name="Orsini M."/>
        </authorList>
    </citation>
    <scope>NUCLEOTIDE SEQUENCE</scope>
    <source>
        <strain evidence="1">DSM 44931</strain>
    </source>
</reference>
<evidence type="ECO:0000313" key="1">
    <source>
        <dbReference type="EMBL" id="UOE21478.1"/>
    </source>
</evidence>
<gene>
    <name evidence="1" type="ORF">NI17_010430</name>
</gene>
<dbReference type="AlphaFoldDB" id="A0AA97M0Y0"/>
<dbReference type="SUPFAM" id="SSF52540">
    <property type="entry name" value="P-loop containing nucleoside triphosphate hydrolases"/>
    <property type="match status" value="1"/>
</dbReference>
<dbReference type="KEGG" id="thao:NI17_010430"/>